<dbReference type="Proteomes" id="UP000886890">
    <property type="component" value="Unassembled WGS sequence"/>
</dbReference>
<feature type="transmembrane region" description="Helical" evidence="1">
    <location>
        <begin position="76"/>
        <end position="96"/>
    </location>
</feature>
<feature type="domain" description="VanZ-like" evidence="2">
    <location>
        <begin position="15"/>
        <end position="152"/>
    </location>
</feature>
<evidence type="ECO:0000313" key="3">
    <source>
        <dbReference type="EMBL" id="HIX77797.1"/>
    </source>
</evidence>
<dbReference type="EMBL" id="DXEK01000158">
    <property type="protein sequence ID" value="HIX77797.1"/>
    <property type="molecule type" value="Genomic_DNA"/>
</dbReference>
<reference evidence="3" key="2">
    <citation type="submission" date="2021-04" db="EMBL/GenBank/DDBJ databases">
        <authorList>
            <person name="Gilroy R."/>
        </authorList>
    </citation>
    <scope>NUCLEOTIDE SEQUENCE</scope>
    <source>
        <strain evidence="3">CHK183-1962</strain>
    </source>
</reference>
<dbReference type="InterPro" id="IPR016747">
    <property type="entry name" value="Phosphotransbutyrylase"/>
</dbReference>
<dbReference type="PIRSF" id="PIRSF019083">
    <property type="entry name" value="UCP019083_VanZ"/>
    <property type="match status" value="1"/>
</dbReference>
<feature type="transmembrane region" description="Helical" evidence="1">
    <location>
        <begin position="103"/>
        <end position="120"/>
    </location>
</feature>
<dbReference type="Pfam" id="PF04892">
    <property type="entry name" value="VanZ"/>
    <property type="match status" value="1"/>
</dbReference>
<keyword evidence="1" id="KW-1133">Transmembrane helix</keyword>
<feature type="transmembrane region" description="Helical" evidence="1">
    <location>
        <begin position="140"/>
        <end position="159"/>
    </location>
</feature>
<protein>
    <submittedName>
        <fullName evidence="3">VanZ family protein</fullName>
    </submittedName>
</protein>
<dbReference type="AlphaFoldDB" id="A0A9D1XEV0"/>
<keyword evidence="1" id="KW-0812">Transmembrane</keyword>
<comment type="caution">
    <text evidence="3">The sequence shown here is derived from an EMBL/GenBank/DDBJ whole genome shotgun (WGS) entry which is preliminary data.</text>
</comment>
<accession>A0A9D1XEV0</accession>
<gene>
    <name evidence="3" type="ORF">H9734_09430</name>
</gene>
<dbReference type="NCBIfam" id="NF037970">
    <property type="entry name" value="vanZ_1"/>
    <property type="match status" value="1"/>
</dbReference>
<dbReference type="InterPro" id="IPR006976">
    <property type="entry name" value="VanZ-like"/>
</dbReference>
<evidence type="ECO:0000259" key="2">
    <source>
        <dbReference type="Pfam" id="PF04892"/>
    </source>
</evidence>
<organism evidence="3 4">
    <name type="scientific">Candidatus Fusicatenibacter merdavium</name>
    <dbReference type="NCBI Taxonomy" id="2838600"/>
    <lineage>
        <taxon>Bacteria</taxon>
        <taxon>Bacillati</taxon>
        <taxon>Bacillota</taxon>
        <taxon>Clostridia</taxon>
        <taxon>Lachnospirales</taxon>
        <taxon>Lachnospiraceae</taxon>
        <taxon>Fusicatenibacter</taxon>
    </lineage>
</organism>
<feature type="transmembrane region" description="Helical" evidence="1">
    <location>
        <begin position="7"/>
        <end position="27"/>
    </location>
</feature>
<sequence length="170" mass="19080">MRIIAALLKPLSFVPALLMMYLIFSFSSQNGAESSSLSNKVTESALIVADHVLDKGWSEEDIQVRVEKYGYYVRKLAHMTEYCILAVTISLPLYVYGLRGFPLLVLAGLFCVVFAASDEYHQTMVANRGPSVRDVGIDSLGALVGITLVRIFSWIALGGDTRRRRRRRYR</sequence>
<proteinExistence type="predicted"/>
<name>A0A9D1XEV0_9FIRM</name>
<evidence type="ECO:0000313" key="4">
    <source>
        <dbReference type="Proteomes" id="UP000886890"/>
    </source>
</evidence>
<keyword evidence="1" id="KW-0472">Membrane</keyword>
<evidence type="ECO:0000256" key="1">
    <source>
        <dbReference type="SAM" id="Phobius"/>
    </source>
</evidence>
<reference evidence="3" key="1">
    <citation type="journal article" date="2021" name="PeerJ">
        <title>Extensive microbial diversity within the chicken gut microbiome revealed by metagenomics and culture.</title>
        <authorList>
            <person name="Gilroy R."/>
            <person name="Ravi A."/>
            <person name="Getino M."/>
            <person name="Pursley I."/>
            <person name="Horton D.L."/>
            <person name="Alikhan N.F."/>
            <person name="Baker D."/>
            <person name="Gharbi K."/>
            <person name="Hall N."/>
            <person name="Watson M."/>
            <person name="Adriaenssens E.M."/>
            <person name="Foster-Nyarko E."/>
            <person name="Jarju S."/>
            <person name="Secka A."/>
            <person name="Antonio M."/>
            <person name="Oren A."/>
            <person name="Chaudhuri R.R."/>
            <person name="La Ragione R."/>
            <person name="Hildebrand F."/>
            <person name="Pallen M.J."/>
        </authorList>
    </citation>
    <scope>NUCLEOTIDE SEQUENCE</scope>
    <source>
        <strain evidence="3">CHK183-1962</strain>
    </source>
</reference>